<name>A0ABQ3A0T6_9ACTN</name>
<keyword evidence="1" id="KW-0732">Signal</keyword>
<evidence type="ECO:0000256" key="1">
    <source>
        <dbReference type="SAM" id="SignalP"/>
    </source>
</evidence>
<gene>
    <name evidence="2" type="ORF">GCM10010326_23090</name>
</gene>
<keyword evidence="3" id="KW-1185">Reference proteome</keyword>
<proteinExistence type="predicted"/>
<evidence type="ECO:0008006" key="4">
    <source>
        <dbReference type="Google" id="ProtNLM"/>
    </source>
</evidence>
<dbReference type="EMBL" id="BMUU01000003">
    <property type="protein sequence ID" value="GGY28758.1"/>
    <property type="molecule type" value="Genomic_DNA"/>
</dbReference>
<feature type="chain" id="PRO_5045237457" description="ATP-binding protein" evidence="1">
    <location>
        <begin position="47"/>
        <end position="112"/>
    </location>
</feature>
<comment type="caution">
    <text evidence="2">The sequence shown here is derived from an EMBL/GenBank/DDBJ whole genome shotgun (WGS) entry which is preliminary data.</text>
</comment>
<evidence type="ECO:0000313" key="2">
    <source>
        <dbReference type="EMBL" id="GGY28758.1"/>
    </source>
</evidence>
<accession>A0ABQ3A0T6</accession>
<evidence type="ECO:0000313" key="3">
    <source>
        <dbReference type="Proteomes" id="UP000600946"/>
    </source>
</evidence>
<feature type="signal peptide" evidence="1">
    <location>
        <begin position="1"/>
        <end position="46"/>
    </location>
</feature>
<protein>
    <recommendedName>
        <fullName evidence="4">ATP-binding protein</fullName>
    </recommendedName>
</protein>
<organism evidence="2 3">
    <name type="scientific">Streptomyces xanthochromogenes</name>
    <dbReference type="NCBI Taxonomy" id="67384"/>
    <lineage>
        <taxon>Bacteria</taxon>
        <taxon>Bacillati</taxon>
        <taxon>Actinomycetota</taxon>
        <taxon>Actinomycetes</taxon>
        <taxon>Kitasatosporales</taxon>
        <taxon>Streptomycetaceae</taxon>
        <taxon>Streptomyces</taxon>
    </lineage>
</organism>
<sequence length="112" mass="10728">MRGAWRHGACPPPGSCVVGGMNVRRYLAAAAAGTALAAVIAPSAHAFDLGGTLSGAARTTSAAGAQIKPAANSVVGDKVGQKVTAVKDGVKAGGEAVKAANDAVKAGHALVG</sequence>
<dbReference type="Proteomes" id="UP000600946">
    <property type="component" value="Unassembled WGS sequence"/>
</dbReference>
<reference evidence="3" key="1">
    <citation type="journal article" date="2019" name="Int. J. Syst. Evol. Microbiol.">
        <title>The Global Catalogue of Microorganisms (GCM) 10K type strain sequencing project: providing services to taxonomists for standard genome sequencing and annotation.</title>
        <authorList>
            <consortium name="The Broad Institute Genomics Platform"/>
            <consortium name="The Broad Institute Genome Sequencing Center for Infectious Disease"/>
            <person name="Wu L."/>
            <person name="Ma J."/>
        </authorList>
    </citation>
    <scope>NUCLEOTIDE SEQUENCE [LARGE SCALE GENOMIC DNA]</scope>
    <source>
        <strain evidence="3">JCM 4594</strain>
    </source>
</reference>